<keyword evidence="2" id="KW-0472">Membrane</keyword>
<organism evidence="3 4">
    <name type="scientific">Sanguibacter biliveldensis</name>
    <dbReference type="NCBI Taxonomy" id="3030830"/>
    <lineage>
        <taxon>Bacteria</taxon>
        <taxon>Bacillati</taxon>
        <taxon>Actinomycetota</taxon>
        <taxon>Actinomycetes</taxon>
        <taxon>Micrococcales</taxon>
        <taxon>Sanguibacteraceae</taxon>
        <taxon>Sanguibacter</taxon>
    </lineage>
</organism>
<feature type="compositionally biased region" description="Low complexity" evidence="1">
    <location>
        <begin position="53"/>
        <end position="88"/>
    </location>
</feature>
<sequence length="176" mass="17879">MTDAPQTMDTPRDARARAKAEKAYKKASRQKRFVLLLILIVIIAIWAASQSGSDSPSTPAQPSSAAEPSTGETAAEAPAAPEPGSAESDVVVTSCDVGDFDMVTSTLTVTNSTDELASYLITISANGPDGNRVVELTAAANSIGAGQSASVDALGSATGVSGELTCVVADVTRFNS</sequence>
<dbReference type="EMBL" id="CP138359">
    <property type="protein sequence ID" value="WPF83787.1"/>
    <property type="molecule type" value="Genomic_DNA"/>
</dbReference>
<reference evidence="4" key="1">
    <citation type="submission" date="2023-11" db="EMBL/GenBank/DDBJ databases">
        <authorList>
            <person name="Helweg L.P."/>
            <person name="Kiel A."/>
            <person name="Hitz F."/>
            <person name="Ruckert-Reed C."/>
            <person name="Busche T."/>
            <person name="Kaltschmidt B."/>
            <person name="Kaltschmidt C."/>
        </authorList>
    </citation>
    <scope>NUCLEOTIDE SEQUENCE [LARGE SCALE GENOMIC DNA]</scope>
    <source>
        <strain evidence="4">4.1</strain>
    </source>
</reference>
<evidence type="ECO:0000313" key="3">
    <source>
        <dbReference type="EMBL" id="WPF83787.1"/>
    </source>
</evidence>
<keyword evidence="2" id="KW-0812">Transmembrane</keyword>
<dbReference type="KEGG" id="sbil:SANBI_001484"/>
<name>A0AAF0Z6P4_9MICO</name>
<dbReference type="Proteomes" id="UP001304340">
    <property type="component" value="Chromosome"/>
</dbReference>
<evidence type="ECO:0000256" key="1">
    <source>
        <dbReference type="SAM" id="MobiDB-lite"/>
    </source>
</evidence>
<dbReference type="RefSeq" id="WP_319160416.1">
    <property type="nucleotide sequence ID" value="NZ_CP138359.1"/>
</dbReference>
<accession>A0AAF0Z6P4</accession>
<feature type="transmembrane region" description="Helical" evidence="2">
    <location>
        <begin position="33"/>
        <end position="49"/>
    </location>
</feature>
<gene>
    <name evidence="3" type="ORF">SANBI_001484</name>
</gene>
<evidence type="ECO:0000256" key="2">
    <source>
        <dbReference type="SAM" id="Phobius"/>
    </source>
</evidence>
<feature type="region of interest" description="Disordered" evidence="1">
    <location>
        <begin position="50"/>
        <end position="88"/>
    </location>
</feature>
<proteinExistence type="predicted"/>
<protein>
    <submittedName>
        <fullName evidence="3">Uncharacterized protein</fullName>
    </submittedName>
</protein>
<dbReference type="AlphaFoldDB" id="A0AAF0Z6P4"/>
<keyword evidence="4" id="KW-1185">Reference proteome</keyword>
<keyword evidence="2" id="KW-1133">Transmembrane helix</keyword>
<evidence type="ECO:0000313" key="4">
    <source>
        <dbReference type="Proteomes" id="UP001304340"/>
    </source>
</evidence>